<dbReference type="RefSeq" id="WP_010441146.1">
    <property type="nucleotide sequence ID" value="NZ_AEYW01000007.1"/>
</dbReference>
<sequence length="290" mass="31412">MPNAATNAAYVLDMPAERTSCVVFASPHSGRAYPASLLKRSVLNRKMIRSSEDAYVDQLFDSAPESGAPFLAAAMPRAYLDLNRSADELDPALIQGARRHGHNPRVASGLGVIPRVVANGRAIYSGKLTMDEARLRIDTYWRPYHQKLKSLLSESHEMFGQAILIDCHSMPHEAVAMAGGSGSARPEIVLGDRFGAAASGVIVDQIESAFTDAGLNVARNAPFAGAYVAQTYGRPTRQQHAIQIEIDRSLYMDEDTIQPNGNFQSFREVLRQVTGKIASIGSEPLSLAAE</sequence>
<dbReference type="OrthoDB" id="9802050at2"/>
<dbReference type="SUPFAM" id="SSF53187">
    <property type="entry name" value="Zn-dependent exopeptidases"/>
    <property type="match status" value="1"/>
</dbReference>
<dbReference type="AlphaFoldDB" id="A0A497ZC32"/>
<organism evidence="1 2">
    <name type="scientific">Ruegeria conchae</name>
    <dbReference type="NCBI Taxonomy" id="981384"/>
    <lineage>
        <taxon>Bacteria</taxon>
        <taxon>Pseudomonadati</taxon>
        <taxon>Pseudomonadota</taxon>
        <taxon>Alphaproteobacteria</taxon>
        <taxon>Rhodobacterales</taxon>
        <taxon>Roseobacteraceae</taxon>
        <taxon>Ruegeria</taxon>
    </lineage>
</organism>
<protein>
    <submittedName>
        <fullName evidence="1">N-formylglutamate deformylase</fullName>
    </submittedName>
</protein>
<accession>A0A497ZC32</accession>
<keyword evidence="2" id="KW-1185">Reference proteome</keyword>
<evidence type="ECO:0000313" key="1">
    <source>
        <dbReference type="EMBL" id="RLK00717.1"/>
    </source>
</evidence>
<comment type="caution">
    <text evidence="1">The sequence shown here is derived from an EMBL/GenBank/DDBJ whole genome shotgun (WGS) entry which is preliminary data.</text>
</comment>
<name>A0A497ZC32_9RHOB</name>
<evidence type="ECO:0000313" key="2">
    <source>
        <dbReference type="Proteomes" id="UP000271700"/>
    </source>
</evidence>
<dbReference type="Gene3D" id="3.40.630.40">
    <property type="entry name" value="Zn-dependent exopeptidases"/>
    <property type="match status" value="1"/>
</dbReference>
<dbReference type="Pfam" id="PF05013">
    <property type="entry name" value="FGase"/>
    <property type="match status" value="1"/>
</dbReference>
<proteinExistence type="predicted"/>
<dbReference type="InterPro" id="IPR007709">
    <property type="entry name" value="N-FG_amidohydro"/>
</dbReference>
<gene>
    <name evidence="1" type="ORF">CLV75_3713</name>
</gene>
<reference evidence="1 2" key="1">
    <citation type="submission" date="2018-10" db="EMBL/GenBank/DDBJ databases">
        <title>Genomic Encyclopedia of Archaeal and Bacterial Type Strains, Phase II (KMG-II): from individual species to whole genera.</title>
        <authorList>
            <person name="Goeker M."/>
        </authorList>
    </citation>
    <scope>NUCLEOTIDE SEQUENCE [LARGE SCALE GENOMIC DNA]</scope>
    <source>
        <strain evidence="1 2">DSM 29317</strain>
    </source>
</reference>
<dbReference type="Proteomes" id="UP000271700">
    <property type="component" value="Unassembled WGS sequence"/>
</dbReference>
<dbReference type="EMBL" id="RCCT01000006">
    <property type="protein sequence ID" value="RLK00717.1"/>
    <property type="molecule type" value="Genomic_DNA"/>
</dbReference>
<dbReference type="STRING" id="981384.GCA_000192475_02664"/>